<sequence>MKGLWLCLHCPQLGLEVLSAGDDGPLALLCEDGERIALASARAWQAGVRPGMTINAALCLEPGLRLLTPDPEVSRRRLEGLALWCARFSARVSLEPTGENAASWGVVMEIASMLDYFGGLEGLWRRLHEELATLELEVSSATGHTPLAACLLARTGGYCGQGEAEHMARLGWLRLDRLGLSARQQSRLKGLGFTHLNDLLVLPPASLASRLGTDLRRYLQRLTGEVADPPPVFAPPPRFDRERELVHEIELAAGIVFPLRRLLAELEGFLKVRCVKALSLTLTLYHREGAQHLSVGHAGGEQAAEAWLELCRLRLESVVLEAPVLRLRLEVSEVASLQEVATDLFQAAPPRDTPESLFSRLRSRLGDGAVLQPMALEDHRPERASRLVAQPGTARRPPSEIQSANHPAWLLEHPEPLTPATLERLVWVAGPERLASGWWDQAPARRDYHVACWPDGRHGWVFRDAESQWWLHGWFG</sequence>
<dbReference type="GO" id="GO:0006281">
    <property type="term" value="P:DNA repair"/>
    <property type="evidence" value="ECO:0007669"/>
    <property type="project" value="TreeGrafter"/>
</dbReference>
<reference evidence="2" key="1">
    <citation type="submission" date="2022-06" db="EMBL/GenBank/DDBJ databases">
        <title>A novel DMS-producing enzyme.</title>
        <authorList>
            <person name="Zhang Y."/>
        </authorList>
    </citation>
    <scope>NUCLEOTIDE SEQUENCE</scope>
    <source>
        <strain evidence="2">RT37</strain>
    </source>
</reference>
<gene>
    <name evidence="2" type="ORF">NFG58_13165</name>
</gene>
<dbReference type="InterPro" id="IPR043502">
    <property type="entry name" value="DNA/RNA_pol_sf"/>
</dbReference>
<keyword evidence="1" id="KW-0227">DNA damage</keyword>
<dbReference type="CDD" id="cd03468">
    <property type="entry name" value="PolY_like"/>
    <property type="match status" value="1"/>
</dbReference>
<organism evidence="2">
    <name type="scientific">Halomonas sp. RT37</name>
    <dbReference type="NCBI Taxonomy" id="2950872"/>
    <lineage>
        <taxon>Bacteria</taxon>
        <taxon>Pseudomonadati</taxon>
        <taxon>Pseudomonadota</taxon>
        <taxon>Gammaproteobacteria</taxon>
        <taxon>Oceanospirillales</taxon>
        <taxon>Halomonadaceae</taxon>
        <taxon>Halomonas</taxon>
    </lineage>
</organism>
<evidence type="ECO:0000313" key="2">
    <source>
        <dbReference type="EMBL" id="XBO69576.1"/>
    </source>
</evidence>
<protein>
    <submittedName>
        <fullName evidence="2">DNA polymerase Y family protein</fullName>
    </submittedName>
</protein>
<dbReference type="RefSeq" id="WP_348826693.1">
    <property type="nucleotide sequence ID" value="NZ_CP098827.1"/>
</dbReference>
<accession>A0AAU7KD45</accession>
<name>A0AAU7KD45_9GAMM</name>
<dbReference type="AlphaFoldDB" id="A0AAU7KD45"/>
<proteinExistence type="predicted"/>
<dbReference type="PANTHER" id="PTHR35369">
    <property type="entry name" value="BLR3025 PROTEIN-RELATED"/>
    <property type="match status" value="1"/>
</dbReference>
<dbReference type="PANTHER" id="PTHR35369:SF2">
    <property type="entry name" value="BLR3025 PROTEIN"/>
    <property type="match status" value="1"/>
</dbReference>
<dbReference type="EMBL" id="CP098827">
    <property type="protein sequence ID" value="XBO69576.1"/>
    <property type="molecule type" value="Genomic_DNA"/>
</dbReference>
<dbReference type="InterPro" id="IPR050356">
    <property type="entry name" value="SulA_CellDiv_inhibitor"/>
</dbReference>
<evidence type="ECO:0000256" key="1">
    <source>
        <dbReference type="ARBA" id="ARBA00022763"/>
    </source>
</evidence>
<dbReference type="SUPFAM" id="SSF56672">
    <property type="entry name" value="DNA/RNA polymerases"/>
    <property type="match status" value="1"/>
</dbReference>